<evidence type="ECO:0000256" key="8">
    <source>
        <dbReference type="ARBA" id="ARBA00022824"/>
    </source>
</evidence>
<dbReference type="GO" id="GO:0006506">
    <property type="term" value="P:GPI anchor biosynthetic process"/>
    <property type="evidence" value="ECO:0007669"/>
    <property type="project" value="UniProtKB-KW"/>
</dbReference>
<evidence type="ECO:0000256" key="10">
    <source>
        <dbReference type="ARBA" id="ARBA00023136"/>
    </source>
</evidence>
<keyword evidence="8 13" id="KW-0256">Endoplasmic reticulum</keyword>
<dbReference type="InterPro" id="IPR037674">
    <property type="entry name" value="PIG-G_N"/>
</dbReference>
<feature type="region of interest" description="Disordered" evidence="14">
    <location>
        <begin position="1"/>
        <end position="40"/>
    </location>
</feature>
<dbReference type="Pfam" id="PF19316">
    <property type="entry name" value="PIGO_PIGG"/>
    <property type="match status" value="1"/>
</dbReference>
<proteinExistence type="inferred from homology"/>
<dbReference type="FunFam" id="3.40.720.10:FF:000045">
    <property type="entry name" value="GPI ethanolamine phosphate transferase 2"/>
    <property type="match status" value="1"/>
</dbReference>
<dbReference type="InterPro" id="IPR002591">
    <property type="entry name" value="Phosphodiest/P_Trfase"/>
</dbReference>
<dbReference type="Gene3D" id="3.40.720.10">
    <property type="entry name" value="Alkaline Phosphatase, subunit A"/>
    <property type="match status" value="1"/>
</dbReference>
<sequence>MIASQASIAEKSEVSDRPPPRNKRKRSRGRPATAVVEPGVVADDIRRPPIAIEKKKFEPAAFHSSVNKLLQLLRTFSGLANFTAVPSDTRLDHSSTMAKSVRASVSKRNRANLRKKVFGPIVDARTERLSAKLQELAAQPKPKAPENAGMDLGSDETADRNAAKATAAADEEMDIDTKSSKTRSQKSGRVQKQQRNRKPRNSIMFQKPASKSTKGSKKNAPGAAKTSLGVSIMGFFHCSWATLLANLMVPVGILTFSSGFFPYKPLLPGLATFDEVNQNATSAVFDKVIFMVVDALRSDFVYSTESGFLFTQSLIRAGAALPFTAHASSPTVTMPRLKAMTTGSVPSFLDVILNIAESDTSSTLAYQDTWLAQLKARGDQLVMYGDDTWLKLFPGMFGRAEGTTSFFVSDFVEVDRNVTRHVPTELAQSDWSALIMHYLGLDHIGHKAGPRSSFMRPKQREMDAVVNEVYTAIQQEPHLQSTLFVLCGDHGMNDAGNHGGASAGETSPALLFISPKFEALASPHESPIEAFADLQYYRTVEQADITPTLAGLLGLPIPLNSLGVFIPEFLDMWDSRSERLQLLSRNARQLLNTVEATFPSFVFGQEAIAASCANGADSGIEGAQCAWSQVLQLLSTNITTDESFSTLESSLLQFSHIAQDVMSSTASNYNIFRLCLGLAITGAAALLVFPATYHECARSTHTGAFLTFMIVGYGSMMFASSYVEEEQQFWYWICSGWTFYLHIRSESSTMGTSKITHPLTLHASKLATLVLAVALRVLRRWNQTGQKFAAEPDIARTFLPAHPAVFWGLIVLTYADAGYHLLRNLPSAAVLKFGGLILTVLAFLFKLNFMANDSPELLASSFLSKVAESWPESLSLILQARLIFGGLVVCALLAVVTQHSPDTRPVSSSLLHEALHLFLMTQSRAANIPLFLLFRVAASILSSMSLTGIEVTVTTLILQYTTFFAFGGSNAISSVDLSSAYNGVGSYSVVMVGVLTFVSNWAGPIWWVSAGHLLRPQRGPEGQNTAALLTFHIATSLVSVMAACTALRTHLFIWTVFSPKYLYTMAWATAHHVAVNLLGEANLYSLRSRR</sequence>
<dbReference type="InterPro" id="IPR019434">
    <property type="entry name" value="DUF2423"/>
</dbReference>
<dbReference type="OrthoDB" id="272139at2759"/>
<evidence type="ECO:0000256" key="2">
    <source>
        <dbReference type="ARBA" id="ARBA00004687"/>
    </source>
</evidence>
<feature type="domain" description="GPI ethanolamine phosphate transferase 2 C-terminal" evidence="16">
    <location>
        <begin position="666"/>
        <end position="1088"/>
    </location>
</feature>
<feature type="transmembrane region" description="Helical" evidence="13">
    <location>
        <begin position="1026"/>
        <end position="1049"/>
    </location>
</feature>
<keyword evidence="7 13" id="KW-0812">Transmembrane</keyword>
<keyword evidence="11" id="KW-0325">Glycoprotein</keyword>
<dbReference type="InterPro" id="IPR045687">
    <property type="entry name" value="PIGG/GPI7_C"/>
</dbReference>
<feature type="transmembrane region" description="Helical" evidence="13">
    <location>
        <begin position="671"/>
        <end position="691"/>
    </location>
</feature>
<dbReference type="Pfam" id="PF10338">
    <property type="entry name" value="YBL028C_N"/>
    <property type="match status" value="1"/>
</dbReference>
<keyword evidence="18" id="KW-1185">Reference proteome</keyword>
<feature type="transmembrane region" description="Helical" evidence="13">
    <location>
        <begin position="798"/>
        <end position="815"/>
    </location>
</feature>
<dbReference type="GO" id="GO:0051267">
    <property type="term" value="F:CP2 mannose-ethanolamine phosphotransferase activity"/>
    <property type="evidence" value="ECO:0007669"/>
    <property type="project" value="TreeGrafter"/>
</dbReference>
<comment type="subcellular location">
    <subcellularLocation>
        <location evidence="1 13">Endoplasmic reticulum membrane</location>
        <topology evidence="1 13">Multi-pass membrane protein</topology>
    </subcellularLocation>
</comment>
<feature type="region of interest" description="Disordered" evidence="14">
    <location>
        <begin position="136"/>
        <end position="223"/>
    </location>
</feature>
<feature type="transmembrane region" description="Helical" evidence="13">
    <location>
        <begin position="703"/>
        <end position="723"/>
    </location>
</feature>
<dbReference type="InterPro" id="IPR039527">
    <property type="entry name" value="PIGG/GPI7"/>
</dbReference>
<feature type="transmembrane region" description="Helical" evidence="13">
    <location>
        <begin position="987"/>
        <end position="1014"/>
    </location>
</feature>
<feature type="transmembrane region" description="Helical" evidence="13">
    <location>
        <begin position="874"/>
        <end position="895"/>
    </location>
</feature>
<evidence type="ECO:0000256" key="13">
    <source>
        <dbReference type="RuleBase" id="RU367106"/>
    </source>
</evidence>
<dbReference type="PANTHER" id="PTHR23072:SF0">
    <property type="entry name" value="GPI ETHANOLAMINE PHOSPHATE TRANSFERASE 2"/>
    <property type="match status" value="1"/>
</dbReference>
<feature type="transmembrane region" description="Helical" evidence="13">
    <location>
        <begin position="827"/>
        <end position="845"/>
    </location>
</feature>
<comment type="similarity">
    <text evidence="3 13">Belongs to the PIGG/PIGN/PIGO family. PIGG subfamily.</text>
</comment>
<dbReference type="GO" id="GO:0005789">
    <property type="term" value="C:endoplasmic reticulum membrane"/>
    <property type="evidence" value="ECO:0007669"/>
    <property type="project" value="UniProtKB-SubCell"/>
</dbReference>
<organism evidence="17 18">
    <name type="scientific">Penicillium canariense</name>
    <dbReference type="NCBI Taxonomy" id="189055"/>
    <lineage>
        <taxon>Eukaryota</taxon>
        <taxon>Fungi</taxon>
        <taxon>Dikarya</taxon>
        <taxon>Ascomycota</taxon>
        <taxon>Pezizomycotina</taxon>
        <taxon>Eurotiomycetes</taxon>
        <taxon>Eurotiomycetidae</taxon>
        <taxon>Eurotiales</taxon>
        <taxon>Aspergillaceae</taxon>
        <taxon>Penicillium</taxon>
    </lineage>
</organism>
<dbReference type="EMBL" id="JAPQKN010000003">
    <property type="protein sequence ID" value="KAJ5166509.1"/>
    <property type="molecule type" value="Genomic_DNA"/>
</dbReference>
<keyword evidence="6 13" id="KW-0808">Transferase</keyword>
<name>A0A9W9LM46_9EURO</name>
<dbReference type="GeneID" id="81426591"/>
<keyword evidence="10 13" id="KW-0472">Membrane</keyword>
<evidence type="ECO:0000313" key="18">
    <source>
        <dbReference type="Proteomes" id="UP001149163"/>
    </source>
</evidence>
<dbReference type="AlphaFoldDB" id="A0A9W9LM46"/>
<dbReference type="SUPFAM" id="SSF53649">
    <property type="entry name" value="Alkaline phosphatase-like"/>
    <property type="match status" value="1"/>
</dbReference>
<reference evidence="17" key="2">
    <citation type="journal article" date="2023" name="IMA Fungus">
        <title>Comparative genomic study of the Penicillium genus elucidates a diverse pangenome and 15 lateral gene transfer events.</title>
        <authorList>
            <person name="Petersen C."/>
            <person name="Sorensen T."/>
            <person name="Nielsen M.R."/>
            <person name="Sondergaard T.E."/>
            <person name="Sorensen J.L."/>
            <person name="Fitzpatrick D.A."/>
            <person name="Frisvad J.C."/>
            <person name="Nielsen K.L."/>
        </authorList>
    </citation>
    <scope>NUCLEOTIDE SEQUENCE</scope>
    <source>
        <strain evidence="17">IBT 26290</strain>
    </source>
</reference>
<feature type="transmembrane region" description="Helical" evidence="13">
    <location>
        <begin position="946"/>
        <end position="967"/>
    </location>
</feature>
<evidence type="ECO:0000259" key="16">
    <source>
        <dbReference type="Pfam" id="PF19316"/>
    </source>
</evidence>
<comment type="caution">
    <text evidence="17">The sequence shown here is derived from an EMBL/GenBank/DDBJ whole genome shotgun (WGS) entry which is preliminary data.</text>
</comment>
<dbReference type="Proteomes" id="UP001149163">
    <property type="component" value="Unassembled WGS sequence"/>
</dbReference>
<dbReference type="PANTHER" id="PTHR23072">
    <property type="entry name" value="PHOSPHATIDYLINOSITOL GLYCAN-RELATED"/>
    <property type="match status" value="1"/>
</dbReference>
<evidence type="ECO:0000256" key="5">
    <source>
        <dbReference type="ARBA" id="ARBA00022502"/>
    </source>
</evidence>
<dbReference type="Pfam" id="PF01663">
    <property type="entry name" value="Phosphodiest"/>
    <property type="match status" value="1"/>
</dbReference>
<feature type="domain" description="DUF2423" evidence="15">
    <location>
        <begin position="97"/>
        <end position="140"/>
    </location>
</feature>
<feature type="compositionally biased region" description="Basic and acidic residues" evidence="14">
    <location>
        <begin position="10"/>
        <end position="19"/>
    </location>
</feature>
<evidence type="ECO:0000256" key="7">
    <source>
        <dbReference type="ARBA" id="ARBA00022692"/>
    </source>
</evidence>
<keyword evidence="9 13" id="KW-1133">Transmembrane helix</keyword>
<evidence type="ECO:0000256" key="6">
    <source>
        <dbReference type="ARBA" id="ARBA00022679"/>
    </source>
</evidence>
<evidence type="ECO:0000256" key="9">
    <source>
        <dbReference type="ARBA" id="ARBA00022989"/>
    </source>
</evidence>
<reference evidence="17" key="1">
    <citation type="submission" date="2022-11" db="EMBL/GenBank/DDBJ databases">
        <authorList>
            <person name="Petersen C."/>
        </authorList>
    </citation>
    <scope>NUCLEOTIDE SEQUENCE</scope>
    <source>
        <strain evidence="17">IBT 26290</strain>
    </source>
</reference>
<dbReference type="InterPro" id="IPR017850">
    <property type="entry name" value="Alkaline_phosphatase_core_sf"/>
</dbReference>
<dbReference type="RefSeq" id="XP_056542970.1">
    <property type="nucleotide sequence ID" value="XM_056687415.1"/>
</dbReference>
<evidence type="ECO:0000256" key="4">
    <source>
        <dbReference type="ARBA" id="ARBA00020830"/>
    </source>
</evidence>
<evidence type="ECO:0000256" key="3">
    <source>
        <dbReference type="ARBA" id="ARBA00005315"/>
    </source>
</evidence>
<dbReference type="CDD" id="cd16024">
    <property type="entry name" value="GPI_EPT_2"/>
    <property type="match status" value="1"/>
</dbReference>
<evidence type="ECO:0000256" key="1">
    <source>
        <dbReference type="ARBA" id="ARBA00004477"/>
    </source>
</evidence>
<gene>
    <name evidence="17" type="ORF">N7482_005290</name>
</gene>
<comment type="pathway">
    <text evidence="2 13">Glycolipid biosynthesis; glycosylphosphatidylinositol-anchor biosynthesis.</text>
</comment>
<evidence type="ECO:0000256" key="11">
    <source>
        <dbReference type="ARBA" id="ARBA00023180"/>
    </source>
</evidence>
<accession>A0A9W9LM46</accession>
<evidence type="ECO:0000256" key="12">
    <source>
        <dbReference type="ARBA" id="ARBA00056729"/>
    </source>
</evidence>
<feature type="compositionally biased region" description="Basic residues" evidence="14">
    <location>
        <begin position="20"/>
        <end position="29"/>
    </location>
</feature>
<evidence type="ECO:0000313" key="17">
    <source>
        <dbReference type="EMBL" id="KAJ5166509.1"/>
    </source>
</evidence>
<comment type="function">
    <text evidence="12 13">Ethanolamine phosphate transferase involved in glycosylphosphatidylinositol-anchor biosynthesis. Transfers ethanolamine phosphate to the GPI second mannose.</text>
</comment>
<keyword evidence="5 13" id="KW-0337">GPI-anchor biosynthesis</keyword>
<evidence type="ECO:0000259" key="15">
    <source>
        <dbReference type="Pfam" id="PF10338"/>
    </source>
</evidence>
<protein>
    <recommendedName>
        <fullName evidence="4 13">GPI ethanolamine phosphate transferase 2</fullName>
    </recommendedName>
</protein>
<evidence type="ECO:0000256" key="14">
    <source>
        <dbReference type="SAM" id="MobiDB-lite"/>
    </source>
</evidence>